<keyword evidence="3" id="KW-1185">Reference proteome</keyword>
<dbReference type="Pfam" id="PF01841">
    <property type="entry name" value="Transglut_core"/>
    <property type="match status" value="1"/>
</dbReference>
<evidence type="ECO:0000313" key="3">
    <source>
        <dbReference type="Proteomes" id="UP000236311"/>
    </source>
</evidence>
<organism evidence="2 3">
    <name type="scientific">Acetatifactor muris</name>
    <dbReference type="NCBI Taxonomy" id="879566"/>
    <lineage>
        <taxon>Bacteria</taxon>
        <taxon>Bacillati</taxon>
        <taxon>Bacillota</taxon>
        <taxon>Clostridia</taxon>
        <taxon>Lachnospirales</taxon>
        <taxon>Lachnospiraceae</taxon>
        <taxon>Acetatifactor</taxon>
    </lineage>
</organism>
<dbReference type="OrthoDB" id="9787782at2"/>
<dbReference type="PANTHER" id="PTHR35532">
    <property type="entry name" value="SIMILAR TO POLYHYDROXYALKANOATE DEPOLYMERASE"/>
    <property type="match status" value="1"/>
</dbReference>
<protein>
    <submittedName>
        <fullName evidence="2">Transglutaminase-like superfamily protein</fullName>
    </submittedName>
</protein>
<accession>A0A2K4ZLR2</accession>
<dbReference type="AlphaFoldDB" id="A0A2K4ZLR2"/>
<dbReference type="Gene3D" id="2.60.40.1120">
    <property type="entry name" value="Carboxypeptidase-like, regulatory domain"/>
    <property type="match status" value="1"/>
</dbReference>
<evidence type="ECO:0000259" key="1">
    <source>
        <dbReference type="SMART" id="SM00460"/>
    </source>
</evidence>
<dbReference type="SMART" id="SM00460">
    <property type="entry name" value="TGc"/>
    <property type="match status" value="1"/>
</dbReference>
<sequence>MFSTKYYDEITTEFRRRMELPEKSICGKVSSVKQKILSDRTEDFLREKKKEIQDVMADCTEEERQALTFLYSAMPVSDMLDYPAALFLDYAKHGVYLWQDGPFSGRIPEHIFADYVLHHRINNEDITKTRKFFHDRIQETGSVRTDFLYNAAVDINYWCAGEATYRSTDNRTQNPCTMYGAAIGRCGEESTLTVTALRSMGVPARQVYAPLWSHCDDNHAWVEVWCDGQWYFLGACEPEPLLNRGWFQEASSRAMMVHSRWFDSCEPKEEQVGKKGAVRILNHLSRYAPTVSLSVKAEDEEGNLLPGVKVEFQVLNQGAFGTIAEVWTGCEPENYGIAGLVTGYGDLQVSAGGYRESHKGKEWLYGERRIPLHCMEDKQKAEFVVKMKSLPECPEESMEFVFHAPRTGYKAFSSDREEAGKQRLDEMILHRNQKEKNFYEEAEASNVLMLFKGQNRSQAEEILRSARGNMREMIRFLEWDAAEYLPSAWKKGDGHEWKLKVLNTLREKDYWDIDADILKDCCINAFPYAENLPEDIFFPFLLSPRVSDEMLRPCRTMLSRYLSKDVTEEVRKCPAILWKAVDEEIRSLPKEEYEDLITSSYHCLRGGIGSRHSKKVLCVNLCRSLGIPARLNPFDGTVEYYNGEDFTAAEYLADDRKCRLILCEDDSTEHRPKLSDWEHYSLERFEEGRFLRLWPHQIPDRIKDGELELKLRTGIYRILTSDRRKNGDQIVKMTVFSLKEGEDRRETLSFGKLQEESGAAEVPVKDFVLKTLKGTDMALSEMPEEENVLFLWLEPGREPTEHILNELYDKRREFAELKNSLYVIVKNSEDLKNVTVQRTIKALPRLSLFIDDSDENAAALAQQVGEEKGNLPLALVLNHEKKCLYSSAGYNVGLADALLKNLLNM</sequence>
<evidence type="ECO:0000313" key="2">
    <source>
        <dbReference type="EMBL" id="SOY31424.1"/>
    </source>
</evidence>
<dbReference type="Gene3D" id="3.10.620.30">
    <property type="match status" value="1"/>
</dbReference>
<proteinExistence type="predicted"/>
<dbReference type="Proteomes" id="UP000236311">
    <property type="component" value="Unassembled WGS sequence"/>
</dbReference>
<feature type="domain" description="Transglutaminase-like" evidence="1">
    <location>
        <begin position="178"/>
        <end position="237"/>
    </location>
</feature>
<name>A0A2K4ZLR2_9FIRM</name>
<dbReference type="SUPFAM" id="SSF54001">
    <property type="entry name" value="Cysteine proteinases"/>
    <property type="match status" value="1"/>
</dbReference>
<dbReference type="InterPro" id="IPR002931">
    <property type="entry name" value="Transglutaminase-like"/>
</dbReference>
<dbReference type="EMBL" id="OFSM01000025">
    <property type="protein sequence ID" value="SOY31424.1"/>
    <property type="molecule type" value="Genomic_DNA"/>
</dbReference>
<dbReference type="PANTHER" id="PTHR35532:SF5">
    <property type="entry name" value="CARBOHYDRATE-BINDING DOMAIN-CONTAINING PROTEIN"/>
    <property type="match status" value="1"/>
</dbReference>
<gene>
    <name evidence="2" type="ORF">AMURIS_04167</name>
</gene>
<dbReference type="InterPro" id="IPR038765">
    <property type="entry name" value="Papain-like_cys_pep_sf"/>
</dbReference>
<reference evidence="2 3" key="1">
    <citation type="submission" date="2018-01" db="EMBL/GenBank/DDBJ databases">
        <authorList>
            <person name="Gaut B.S."/>
            <person name="Morton B.R."/>
            <person name="Clegg M.T."/>
            <person name="Duvall M.R."/>
        </authorList>
    </citation>
    <scope>NUCLEOTIDE SEQUENCE [LARGE SCALE GENOMIC DNA]</scope>
    <source>
        <strain evidence="2">GP69</strain>
    </source>
</reference>
<dbReference type="RefSeq" id="WP_146040138.1">
    <property type="nucleotide sequence ID" value="NZ_JANJZD010000025.1"/>
</dbReference>